<comment type="caution">
    <text evidence="1">The sequence shown here is derived from an EMBL/GenBank/DDBJ whole genome shotgun (WGS) entry which is preliminary data.</text>
</comment>
<protein>
    <submittedName>
        <fullName evidence="1">Uncharacterized protein</fullName>
    </submittedName>
</protein>
<dbReference type="EMBL" id="JACGWN010000003">
    <property type="protein sequence ID" value="KAL0454971.1"/>
    <property type="molecule type" value="Genomic_DNA"/>
</dbReference>
<gene>
    <name evidence="1" type="ORF">Slati_0836300</name>
</gene>
<sequence length="125" mass="13957">MSECLCRRPLFVQSISSSNLNITHPVPNLITFFPFHQSFYQFCDLLSPTTPFSFSFTLIAPFRPSVKNTAFILCSKHSGHAIIGTPNTVLSSIEFHPQCVTNPPVDLCSALEFEEPMRPPLVLSL</sequence>
<dbReference type="AlphaFoldDB" id="A0AAW2XMI7"/>
<proteinExistence type="predicted"/>
<organism evidence="1">
    <name type="scientific">Sesamum latifolium</name>
    <dbReference type="NCBI Taxonomy" id="2727402"/>
    <lineage>
        <taxon>Eukaryota</taxon>
        <taxon>Viridiplantae</taxon>
        <taxon>Streptophyta</taxon>
        <taxon>Embryophyta</taxon>
        <taxon>Tracheophyta</taxon>
        <taxon>Spermatophyta</taxon>
        <taxon>Magnoliopsida</taxon>
        <taxon>eudicotyledons</taxon>
        <taxon>Gunneridae</taxon>
        <taxon>Pentapetalae</taxon>
        <taxon>asterids</taxon>
        <taxon>lamiids</taxon>
        <taxon>Lamiales</taxon>
        <taxon>Pedaliaceae</taxon>
        <taxon>Sesamum</taxon>
    </lineage>
</organism>
<name>A0AAW2XMI7_9LAMI</name>
<reference evidence="1" key="1">
    <citation type="submission" date="2020-06" db="EMBL/GenBank/DDBJ databases">
        <authorList>
            <person name="Li T."/>
            <person name="Hu X."/>
            <person name="Zhang T."/>
            <person name="Song X."/>
            <person name="Zhang H."/>
            <person name="Dai N."/>
            <person name="Sheng W."/>
            <person name="Hou X."/>
            <person name="Wei L."/>
        </authorList>
    </citation>
    <scope>NUCLEOTIDE SEQUENCE</scope>
    <source>
        <strain evidence="1">KEN1</strain>
        <tissue evidence="1">Leaf</tissue>
    </source>
</reference>
<accession>A0AAW2XMI7</accession>
<reference evidence="1" key="2">
    <citation type="journal article" date="2024" name="Plant">
        <title>Genomic evolution and insights into agronomic trait innovations of Sesamum species.</title>
        <authorList>
            <person name="Miao H."/>
            <person name="Wang L."/>
            <person name="Qu L."/>
            <person name="Liu H."/>
            <person name="Sun Y."/>
            <person name="Le M."/>
            <person name="Wang Q."/>
            <person name="Wei S."/>
            <person name="Zheng Y."/>
            <person name="Lin W."/>
            <person name="Duan Y."/>
            <person name="Cao H."/>
            <person name="Xiong S."/>
            <person name="Wang X."/>
            <person name="Wei L."/>
            <person name="Li C."/>
            <person name="Ma Q."/>
            <person name="Ju M."/>
            <person name="Zhao R."/>
            <person name="Li G."/>
            <person name="Mu C."/>
            <person name="Tian Q."/>
            <person name="Mei H."/>
            <person name="Zhang T."/>
            <person name="Gao T."/>
            <person name="Zhang H."/>
        </authorList>
    </citation>
    <scope>NUCLEOTIDE SEQUENCE</scope>
    <source>
        <strain evidence="1">KEN1</strain>
    </source>
</reference>
<evidence type="ECO:0000313" key="1">
    <source>
        <dbReference type="EMBL" id="KAL0454971.1"/>
    </source>
</evidence>